<dbReference type="Pfam" id="PF14775">
    <property type="entry name" value="NYD-SP28_assoc"/>
    <property type="match status" value="1"/>
</dbReference>
<feature type="region of interest" description="Disordered" evidence="2">
    <location>
        <begin position="913"/>
        <end position="950"/>
    </location>
</feature>
<evidence type="ECO:0000256" key="2">
    <source>
        <dbReference type="SAM" id="MobiDB-lite"/>
    </source>
</evidence>
<feature type="region of interest" description="Disordered" evidence="2">
    <location>
        <begin position="797"/>
        <end position="833"/>
    </location>
</feature>
<feature type="compositionally biased region" description="Acidic residues" evidence="2">
    <location>
        <begin position="924"/>
        <end position="933"/>
    </location>
</feature>
<gene>
    <name evidence="4" type="ORF">QYF61_026864</name>
</gene>
<keyword evidence="1" id="KW-0175">Coiled coil</keyword>
<dbReference type="Proteomes" id="UP001333110">
    <property type="component" value="Unassembled WGS sequence"/>
</dbReference>
<dbReference type="PANTHER" id="PTHR21625:SF1">
    <property type="entry name" value="DYNEIN REGULATORY COMPLEX PROTEIN 1"/>
    <property type="match status" value="1"/>
</dbReference>
<protein>
    <recommendedName>
        <fullName evidence="3">Dynein regulatory complex protein 1 C-terminal domain-containing protein</fullName>
    </recommendedName>
</protein>
<proteinExistence type="predicted"/>
<evidence type="ECO:0000256" key="1">
    <source>
        <dbReference type="SAM" id="Coils"/>
    </source>
</evidence>
<dbReference type="GO" id="GO:0005858">
    <property type="term" value="C:axonemal dynein complex"/>
    <property type="evidence" value="ECO:0007669"/>
    <property type="project" value="InterPro"/>
</dbReference>
<comment type="caution">
    <text evidence="4">The sequence shown here is derived from an EMBL/GenBank/DDBJ whole genome shotgun (WGS) entry which is preliminary data.</text>
</comment>
<accession>A0AAN7NG08</accession>
<dbReference type="EMBL" id="JAUNZN010000003">
    <property type="protein sequence ID" value="KAK4825345.1"/>
    <property type="molecule type" value="Genomic_DNA"/>
</dbReference>
<organism evidence="4 5">
    <name type="scientific">Mycteria americana</name>
    <name type="common">Wood stork</name>
    <dbReference type="NCBI Taxonomy" id="33587"/>
    <lineage>
        <taxon>Eukaryota</taxon>
        <taxon>Metazoa</taxon>
        <taxon>Chordata</taxon>
        <taxon>Craniata</taxon>
        <taxon>Vertebrata</taxon>
        <taxon>Euteleostomi</taxon>
        <taxon>Archelosauria</taxon>
        <taxon>Archosauria</taxon>
        <taxon>Dinosauria</taxon>
        <taxon>Saurischia</taxon>
        <taxon>Theropoda</taxon>
        <taxon>Coelurosauria</taxon>
        <taxon>Aves</taxon>
        <taxon>Neognathae</taxon>
        <taxon>Neoaves</taxon>
        <taxon>Aequornithes</taxon>
        <taxon>Ciconiiformes</taxon>
        <taxon>Ciconiidae</taxon>
        <taxon>Mycteria</taxon>
    </lineage>
</organism>
<dbReference type="GO" id="GO:0003352">
    <property type="term" value="P:regulation of cilium movement"/>
    <property type="evidence" value="ECO:0007669"/>
    <property type="project" value="TreeGrafter"/>
</dbReference>
<keyword evidence="5" id="KW-1185">Reference proteome</keyword>
<name>A0AAN7NG08_MYCAM</name>
<dbReference type="InterPro" id="IPR029440">
    <property type="entry name" value="DRC1_C"/>
</dbReference>
<evidence type="ECO:0000313" key="4">
    <source>
        <dbReference type="EMBL" id="KAK4825345.1"/>
    </source>
</evidence>
<feature type="compositionally biased region" description="Basic and acidic residues" evidence="2">
    <location>
        <begin position="808"/>
        <end position="833"/>
    </location>
</feature>
<feature type="domain" description="Dynein regulatory complex protein 1 C-terminal" evidence="3">
    <location>
        <begin position="999"/>
        <end position="1058"/>
    </location>
</feature>
<sequence>MEFTPVGGRSQAVSPGLGVGASSVNIFINDLDEGIECTLSQFADDTKLCGSVDLLEGRQALQRDLDRLDPWAEVNCMRFNKAKCKVLHLGHSNPMQRCRLGEEWLESCLVEKDLGVLVDSRLNMSQQCAQVAKKANGILACIKNSVASRTRAVIVPLYSALVRPHLECCVQCWAPHSQRDMEGLERVQRRATELGKGLGHKADGERLRDLGLLSLEKRRLRGDLIALYNCLKGGGREVGVGLFSQVTSDRTRGNGLKLCQGRFRLDIRKFFFTERVVKHWNRLPREVVESPSLEVFKSRLDEVLRDMVCRANGECRVAEMSPLQMSPPLQLWSQGEDSLPLSCPPGYAARCCRHKLEKWAHVNLLRFNKAKCKALHMGWDSPWYRYRLGDEGIGSSPAEKDLGVLVDEKLDMPWQCALAAQKANPVLGCITRSVASRAREGILPLDSALVRPPLQCCVQLGGPQHRKDMDLLERVQRRPRKRSEGWNPSAGAYKKDGDRLFSRACSDRTRGDGFKLKEGRSRLEIRKKCFMLRVVRHWPRLPREVVDAPSLETFQVRLAGALSNLLWLKMSLLVAGGWTGWPLKVPSNPNRSLILFYDSMKCFSYLFCSGFLKTWSLCSHSSCVSLPPARQNLERQLQQMKAIYQLNQEKLEYNLQVLKKQDEENTIIRSQQKRKLNRLHSLLNNLRTKLAKQEKQFGEENQSLAADCERITGQCKEVQRRMRHFAVSDAEKFTEVWLMNEEEAKGLMRKALDADRIIHTQQLGLPWEEPRYWFLNNVGPLGHYKAKRMATKLAAEVLTESSSEGQEEEGREKKEEVGSGEGGKENAAKVEDRVTPLQNISKKTAKRILELVSEESGFLIESKLLRPLHVLGRHERTLMKLHSIFAALEIDSEDDLYQLVDFFMKYKAQEVAVSQSQGSPGGEDVTDLAEDREDGGSGAQRDELKSPRSSLGSLPSVYIHADDVLKILKAFVQDFDKLREKDGSAKEVLQVRDSSKDGEYWEALAHVIPEPTLKLWDALAVALEEYYEVLTRRASLLAEAAVLQQQNSELCLLLEEYVSSGVNSKLLSPPTRWMDLKLPCAGEAR</sequence>
<dbReference type="AlphaFoldDB" id="A0AAN7NG08"/>
<reference evidence="4 5" key="1">
    <citation type="journal article" date="2023" name="J. Hered.">
        <title>Chromosome-level genome of the wood stork (Mycteria americana) provides insight into avian chromosome evolution.</title>
        <authorList>
            <person name="Flamio R. Jr."/>
            <person name="Ramstad K.M."/>
        </authorList>
    </citation>
    <scope>NUCLEOTIDE SEQUENCE [LARGE SCALE GENOMIC DNA]</scope>
    <source>
        <strain evidence="4">JAX WOST 10</strain>
    </source>
</reference>
<dbReference type="GO" id="GO:0070286">
    <property type="term" value="P:axonemal dynein complex assembly"/>
    <property type="evidence" value="ECO:0007669"/>
    <property type="project" value="InterPro"/>
</dbReference>
<dbReference type="PANTHER" id="PTHR21625">
    <property type="entry name" value="NYD-SP28 PROTEIN"/>
    <property type="match status" value="1"/>
</dbReference>
<dbReference type="InterPro" id="IPR039750">
    <property type="entry name" value="DRC1/DRC2"/>
</dbReference>
<evidence type="ECO:0000259" key="3">
    <source>
        <dbReference type="Pfam" id="PF14775"/>
    </source>
</evidence>
<evidence type="ECO:0000313" key="5">
    <source>
        <dbReference type="Proteomes" id="UP001333110"/>
    </source>
</evidence>
<dbReference type="GO" id="GO:0060285">
    <property type="term" value="P:cilium-dependent cell motility"/>
    <property type="evidence" value="ECO:0007669"/>
    <property type="project" value="TreeGrafter"/>
</dbReference>
<feature type="coiled-coil region" evidence="1">
    <location>
        <begin position="630"/>
        <end position="703"/>
    </location>
</feature>